<evidence type="ECO:0000313" key="1">
    <source>
        <dbReference type="EMBL" id="MFM0521608.1"/>
    </source>
</evidence>
<comment type="caution">
    <text evidence="1">The sequence shown here is derived from an EMBL/GenBank/DDBJ whole genome shotgun (WGS) entry which is preliminary data.</text>
</comment>
<evidence type="ECO:0000313" key="2">
    <source>
        <dbReference type="Proteomes" id="UP001629462"/>
    </source>
</evidence>
<name>A0ABW9CUL2_9BURK</name>
<gene>
    <name evidence="1" type="ORF">PQR08_29695</name>
</gene>
<reference evidence="1 2" key="1">
    <citation type="journal article" date="2024" name="Chem. Sci.">
        <title>Discovery of megapolipeptins by genome mining of a Burkholderiales bacteria collection.</title>
        <authorList>
            <person name="Paulo B.S."/>
            <person name="Recchia M.J.J."/>
            <person name="Lee S."/>
            <person name="Fergusson C.H."/>
            <person name="Romanowski S.B."/>
            <person name="Hernandez A."/>
            <person name="Krull N."/>
            <person name="Liu D.Y."/>
            <person name="Cavanagh H."/>
            <person name="Bos A."/>
            <person name="Gray C.A."/>
            <person name="Murphy B.T."/>
            <person name="Linington R.G."/>
            <person name="Eustaquio A.S."/>
        </authorList>
    </citation>
    <scope>NUCLEOTIDE SEQUENCE [LARGE SCALE GENOMIC DNA]</scope>
    <source>
        <strain evidence="1 2">RL17-374-BIF-D</strain>
    </source>
</reference>
<dbReference type="RefSeq" id="WP_408163284.1">
    <property type="nucleotide sequence ID" value="NZ_JAQQDB010000037.1"/>
</dbReference>
<accession>A0ABW9CUL2</accession>
<dbReference type="Proteomes" id="UP001629462">
    <property type="component" value="Unassembled WGS sequence"/>
</dbReference>
<keyword evidence="2" id="KW-1185">Reference proteome</keyword>
<organism evidence="1 2">
    <name type="scientific">Caballeronia jiangsuensis</name>
    <dbReference type="NCBI Taxonomy" id="1458357"/>
    <lineage>
        <taxon>Bacteria</taxon>
        <taxon>Pseudomonadati</taxon>
        <taxon>Pseudomonadota</taxon>
        <taxon>Betaproteobacteria</taxon>
        <taxon>Burkholderiales</taxon>
        <taxon>Burkholderiaceae</taxon>
        <taxon>Caballeronia</taxon>
    </lineage>
</organism>
<sequence length="81" mass="8933">MKITITAHTAAENGDKESHCFNFLVENGGTEARTDSITLRTARVLVRELANHTGLDAMMRKIVATPEAEFDALVGARFEDR</sequence>
<dbReference type="EMBL" id="JAQQDB010000037">
    <property type="protein sequence ID" value="MFM0521608.1"/>
    <property type="molecule type" value="Genomic_DNA"/>
</dbReference>
<protein>
    <submittedName>
        <fullName evidence="1">Uncharacterized protein</fullName>
    </submittedName>
</protein>
<proteinExistence type="predicted"/>